<keyword evidence="2" id="KW-1185">Reference proteome</keyword>
<evidence type="ECO:0000313" key="2">
    <source>
        <dbReference type="Proteomes" id="UP001271007"/>
    </source>
</evidence>
<organism evidence="1 2">
    <name type="scientific">Extremus antarcticus</name>
    <dbReference type="NCBI Taxonomy" id="702011"/>
    <lineage>
        <taxon>Eukaryota</taxon>
        <taxon>Fungi</taxon>
        <taxon>Dikarya</taxon>
        <taxon>Ascomycota</taxon>
        <taxon>Pezizomycotina</taxon>
        <taxon>Dothideomycetes</taxon>
        <taxon>Dothideomycetidae</taxon>
        <taxon>Mycosphaerellales</taxon>
        <taxon>Extremaceae</taxon>
        <taxon>Extremus</taxon>
    </lineage>
</organism>
<proteinExistence type="predicted"/>
<evidence type="ECO:0000313" key="1">
    <source>
        <dbReference type="EMBL" id="KAK3050523.1"/>
    </source>
</evidence>
<gene>
    <name evidence="1" type="ORF">LTR09_008162</name>
</gene>
<comment type="caution">
    <text evidence="1">The sequence shown here is derived from an EMBL/GenBank/DDBJ whole genome shotgun (WGS) entry which is preliminary data.</text>
</comment>
<name>A0AAJ0DB30_9PEZI</name>
<dbReference type="Proteomes" id="UP001271007">
    <property type="component" value="Unassembled WGS sequence"/>
</dbReference>
<accession>A0AAJ0DB30</accession>
<evidence type="ECO:0008006" key="3">
    <source>
        <dbReference type="Google" id="ProtNLM"/>
    </source>
</evidence>
<dbReference type="EMBL" id="JAWDJX010000031">
    <property type="protein sequence ID" value="KAK3050523.1"/>
    <property type="molecule type" value="Genomic_DNA"/>
</dbReference>
<protein>
    <recommendedName>
        <fullName evidence="3">Fungal N-terminal domain-containing protein</fullName>
    </recommendedName>
</protein>
<sequence>MAEILGMTVGLLSLSVQLFNSSQKLKHLYSASINASQKLSTLSDDVEMVALMLQNLEAYRQQSDVRDDTLLVRCIARMRYSAGNIANLVTTLETRLQRVRIFGKLSTAFKEPDVQRLVDELESAKSSLIIAHQFYVECNRRQCETHEQQRFMVAYFDRTLGGQTALLQAPMTQWVGLPPQHVDQAEQVTGQESGQSVDIVQQRSHRIEDLAIRKKTRRRRKLLFSTTFQPWLFGRVWQIAMSRGVGESMICIKSWNVVPQDAPIL</sequence>
<dbReference type="AlphaFoldDB" id="A0AAJ0DB30"/>
<reference evidence="1" key="1">
    <citation type="submission" date="2023-04" db="EMBL/GenBank/DDBJ databases">
        <title>Black Yeasts Isolated from many extreme environments.</title>
        <authorList>
            <person name="Coleine C."/>
            <person name="Stajich J.E."/>
            <person name="Selbmann L."/>
        </authorList>
    </citation>
    <scope>NUCLEOTIDE SEQUENCE</scope>
    <source>
        <strain evidence="1">CCFEE 5312</strain>
    </source>
</reference>